<protein>
    <recommendedName>
        <fullName evidence="4">Protein-L-isoaspartate O-methyltransferase</fullName>
        <ecNumber evidence="3">2.1.1.77</ecNumber>
    </recommendedName>
    <alternativeName>
        <fullName evidence="11">L-isoaspartyl protein carboxyl methyltransferase</fullName>
    </alternativeName>
    <alternativeName>
        <fullName evidence="9">Protein L-isoaspartyl methyltransferase</fullName>
    </alternativeName>
    <alternativeName>
        <fullName evidence="10">Protein-beta-aspartate methyltransferase</fullName>
    </alternativeName>
</protein>
<dbReference type="EMBL" id="JXZB01000001">
    <property type="protein sequence ID" value="KIQ66652.1"/>
    <property type="molecule type" value="Genomic_DNA"/>
</dbReference>
<dbReference type="STRING" id="2064.TR51_03805"/>
<name>A0A0D0Q2A5_KITGR</name>
<comment type="subcellular location">
    <subcellularLocation>
        <location evidence="1">Cytoplasm</location>
    </subcellularLocation>
</comment>
<comment type="caution">
    <text evidence="12">The sequence shown here is derived from an EMBL/GenBank/DDBJ whole genome shotgun (WGS) entry which is preliminary data.</text>
</comment>
<evidence type="ECO:0000256" key="5">
    <source>
        <dbReference type="ARBA" id="ARBA00022490"/>
    </source>
</evidence>
<gene>
    <name evidence="12" type="ORF">TR51_03805</name>
</gene>
<dbReference type="GO" id="GO:0005737">
    <property type="term" value="C:cytoplasm"/>
    <property type="evidence" value="ECO:0007669"/>
    <property type="project" value="UniProtKB-SubCell"/>
</dbReference>
<dbReference type="AlphaFoldDB" id="A0A0D0Q2A5"/>
<dbReference type="InterPro" id="IPR029063">
    <property type="entry name" value="SAM-dependent_MTases_sf"/>
</dbReference>
<keyword evidence="6 12" id="KW-0489">Methyltransferase</keyword>
<keyword evidence="5" id="KW-0963">Cytoplasm</keyword>
<reference evidence="12 13" key="1">
    <citation type="submission" date="2015-02" db="EMBL/GenBank/DDBJ databases">
        <title>Draft genome sequence of Kitasatospora griseola MF730-N6, a bafilomycin, terpentecin and satosporin producer.</title>
        <authorList>
            <person name="Arens J.C."/>
            <person name="Haltli B."/>
            <person name="Kerr R.G."/>
        </authorList>
    </citation>
    <scope>NUCLEOTIDE SEQUENCE [LARGE SCALE GENOMIC DNA]</scope>
    <source>
        <strain evidence="12 13">MF730-N6</strain>
    </source>
</reference>
<dbReference type="Gene3D" id="3.40.50.150">
    <property type="entry name" value="Vaccinia Virus protein VP39"/>
    <property type="match status" value="1"/>
</dbReference>
<evidence type="ECO:0000256" key="4">
    <source>
        <dbReference type="ARBA" id="ARBA00013346"/>
    </source>
</evidence>
<evidence type="ECO:0000256" key="1">
    <source>
        <dbReference type="ARBA" id="ARBA00004496"/>
    </source>
</evidence>
<dbReference type="PATRIC" id="fig|2064.6.peg.851"/>
<evidence type="ECO:0000313" key="13">
    <source>
        <dbReference type="Proteomes" id="UP000032066"/>
    </source>
</evidence>
<dbReference type="InterPro" id="IPR000682">
    <property type="entry name" value="PCMT"/>
</dbReference>
<keyword evidence="13" id="KW-1185">Reference proteome</keyword>
<keyword evidence="8" id="KW-0949">S-adenosyl-L-methionine</keyword>
<evidence type="ECO:0000256" key="9">
    <source>
        <dbReference type="ARBA" id="ARBA00030757"/>
    </source>
</evidence>
<evidence type="ECO:0000256" key="10">
    <source>
        <dbReference type="ARBA" id="ARBA00031323"/>
    </source>
</evidence>
<evidence type="ECO:0000256" key="2">
    <source>
        <dbReference type="ARBA" id="ARBA00005369"/>
    </source>
</evidence>
<dbReference type="SUPFAM" id="SSF53335">
    <property type="entry name" value="S-adenosyl-L-methionine-dependent methyltransferases"/>
    <property type="match status" value="1"/>
</dbReference>
<proteinExistence type="inferred from homology"/>
<dbReference type="PANTHER" id="PTHR11579">
    <property type="entry name" value="PROTEIN-L-ISOASPARTATE O-METHYLTRANSFERASE"/>
    <property type="match status" value="1"/>
</dbReference>
<accession>A0A0D0Q2A5</accession>
<dbReference type="GO" id="GO:0004719">
    <property type="term" value="F:protein-L-isoaspartate (D-aspartate) O-methyltransferase activity"/>
    <property type="evidence" value="ECO:0007669"/>
    <property type="project" value="UniProtKB-EC"/>
</dbReference>
<dbReference type="Proteomes" id="UP000032066">
    <property type="component" value="Unassembled WGS sequence"/>
</dbReference>
<dbReference type="CDD" id="cd02440">
    <property type="entry name" value="AdoMet_MTases"/>
    <property type="match status" value="1"/>
</dbReference>
<dbReference type="GO" id="GO:0032259">
    <property type="term" value="P:methylation"/>
    <property type="evidence" value="ECO:0007669"/>
    <property type="project" value="UniProtKB-KW"/>
</dbReference>
<evidence type="ECO:0000256" key="8">
    <source>
        <dbReference type="ARBA" id="ARBA00022691"/>
    </source>
</evidence>
<dbReference type="PANTHER" id="PTHR11579:SF0">
    <property type="entry name" value="PROTEIN-L-ISOASPARTATE(D-ASPARTATE) O-METHYLTRANSFERASE"/>
    <property type="match status" value="1"/>
</dbReference>
<sequence length="387" mass="41801">MDLPAYRSRLDRVMAERGAWPEGSPWVREAVAALPRDGFAPERLWRWGRRAWEPVDRAVDPAGWAGELYRSPDEAAVTQLGDGLPTSSLSCQAVVADMADSLRLEPGHRVLELGTGSGWNAALLAHRAGPGRVVGVEADPVLAAAADVRLAAAGLEVQVRTGDGDLGVPDEFPFDRVIATYAVEEIPWAWVEQTAPGGRIVTPWGRLGHVALTVAEDGRSATGWMQGLARFMPTRTQHAHRRRTFGEVRGSVETDRSGSTDRDPTQLADLWGLGFALRVALPDLSVHTGHDADGTSAWITDGHTSWAVLSARTAGGAWTAEGGPRHLAEAVEAAWSQWEAAGCPGVHDYGLTRTPTEQFVWANDPRTGPRWPAAVRRPGDRHDLTPM</sequence>
<dbReference type="Pfam" id="PF01135">
    <property type="entry name" value="PCMT"/>
    <property type="match status" value="1"/>
</dbReference>
<evidence type="ECO:0000313" key="12">
    <source>
        <dbReference type="EMBL" id="KIQ66652.1"/>
    </source>
</evidence>
<evidence type="ECO:0000256" key="3">
    <source>
        <dbReference type="ARBA" id="ARBA00011890"/>
    </source>
</evidence>
<evidence type="ECO:0000256" key="6">
    <source>
        <dbReference type="ARBA" id="ARBA00022603"/>
    </source>
</evidence>
<comment type="similarity">
    <text evidence="2">Belongs to the methyltransferase superfamily. L-isoaspartyl/D-aspartyl protein methyltransferase family.</text>
</comment>
<evidence type="ECO:0000256" key="11">
    <source>
        <dbReference type="ARBA" id="ARBA00031350"/>
    </source>
</evidence>
<evidence type="ECO:0000256" key="7">
    <source>
        <dbReference type="ARBA" id="ARBA00022679"/>
    </source>
</evidence>
<keyword evidence="7 12" id="KW-0808">Transferase</keyword>
<organism evidence="12 13">
    <name type="scientific">Kitasatospora griseola</name>
    <name type="common">Streptomyces griseolosporeus</name>
    <dbReference type="NCBI Taxonomy" id="2064"/>
    <lineage>
        <taxon>Bacteria</taxon>
        <taxon>Bacillati</taxon>
        <taxon>Actinomycetota</taxon>
        <taxon>Actinomycetes</taxon>
        <taxon>Kitasatosporales</taxon>
        <taxon>Streptomycetaceae</taxon>
        <taxon>Kitasatospora</taxon>
    </lineage>
</organism>
<dbReference type="EC" id="2.1.1.77" evidence="3"/>